<feature type="signal peptide" evidence="5">
    <location>
        <begin position="1"/>
        <end position="24"/>
    </location>
</feature>
<evidence type="ECO:0000256" key="1">
    <source>
        <dbReference type="ARBA" id="ARBA00009995"/>
    </source>
</evidence>
<dbReference type="FunFam" id="3.40.50.2000:FF:000050">
    <property type="entry name" value="UDP-glucuronosyltransferase"/>
    <property type="match status" value="1"/>
</dbReference>
<feature type="chain" id="PRO_5034611102" evidence="5">
    <location>
        <begin position="25"/>
        <end position="514"/>
    </location>
</feature>
<evidence type="ECO:0000313" key="6">
    <source>
        <dbReference type="Proteomes" id="UP000694843"/>
    </source>
</evidence>
<dbReference type="OrthoDB" id="5835829at2759"/>
<evidence type="ECO:0000256" key="5">
    <source>
        <dbReference type="SAM" id="SignalP"/>
    </source>
</evidence>
<evidence type="ECO:0000256" key="4">
    <source>
        <dbReference type="SAM" id="Phobius"/>
    </source>
</evidence>
<accession>A0A8B7NDA2</accession>
<reference evidence="7" key="1">
    <citation type="submission" date="2025-08" db="UniProtKB">
        <authorList>
            <consortium name="RefSeq"/>
        </authorList>
    </citation>
    <scope>IDENTIFICATION</scope>
    <source>
        <tissue evidence="7">Whole organism</tissue>
    </source>
</reference>
<dbReference type="SUPFAM" id="SSF53756">
    <property type="entry name" value="UDP-Glycosyltransferase/glycogen phosphorylase"/>
    <property type="match status" value="1"/>
</dbReference>
<proteinExistence type="inferred from homology"/>
<dbReference type="GO" id="GO:0008194">
    <property type="term" value="F:UDP-glycosyltransferase activity"/>
    <property type="evidence" value="ECO:0007669"/>
    <property type="project" value="InterPro"/>
</dbReference>
<keyword evidence="6" id="KW-1185">Reference proteome</keyword>
<dbReference type="InterPro" id="IPR050271">
    <property type="entry name" value="UDP-glycosyltransferase"/>
</dbReference>
<dbReference type="Proteomes" id="UP000694843">
    <property type="component" value="Unplaced"/>
</dbReference>
<sequence length="514" mass="57811">MTSRVPLLVCLALCTGLSTIPADAYNILLATPIASKSLHYLFTAIGENLVNANHTVTLLTSFPPSLSHPNFRSLNVLGEVPQPKYNVFEMRDITKAREKFTQEIFFIGGIMWENEEVKEVWNKRNSFDAFLTPAYINEICMPFLLNYTGHYMIVSTPGVEYSAISMAGNWLPPSVVPSMTLPYDGDMTFFERTVNVIAIPLLYFHKKFTYFVQMQRLLEQKFPEIEPIGSYYSRARLTLINGHPALDSPVPLLPSQVEIGTINAKPAKPLPNDLEEFMASSGAHGVIYFSIGSIAESADIPLRAKLEFVEAFRRLPQKVVWKYEGSDLELPPNVLTRAWLPQQDILGHPKTRLFISHCGNLGTQEAKYHGVPVLAVPVAFDQPRNAARMVRKKLALSLEWQTLTAQAIVDAVNELVNDTTYGARLRTISAVLQDQKESPGARAVRWIEYVIRHHGAPHLLYPGKRLHFLQYVSADVLLFLAVCCYVVYRILRSAVVVAVGAWRGRLKETKKKKL</sequence>
<evidence type="ECO:0000256" key="2">
    <source>
        <dbReference type="ARBA" id="ARBA00022676"/>
    </source>
</evidence>
<dbReference type="RefSeq" id="XP_018011578.1">
    <property type="nucleotide sequence ID" value="XM_018156089.2"/>
</dbReference>
<keyword evidence="4" id="KW-0472">Membrane</keyword>
<protein>
    <submittedName>
        <fullName evidence="7">UDP-glucosyltransferase 2</fullName>
    </submittedName>
</protein>
<dbReference type="Pfam" id="PF00201">
    <property type="entry name" value="UDPGT"/>
    <property type="match status" value="1"/>
</dbReference>
<keyword evidence="4" id="KW-1133">Transmembrane helix</keyword>
<dbReference type="PANTHER" id="PTHR48043">
    <property type="entry name" value="EG:EG0003.4 PROTEIN-RELATED"/>
    <property type="match status" value="1"/>
</dbReference>
<evidence type="ECO:0000313" key="7">
    <source>
        <dbReference type="RefSeq" id="XP_018011578.1"/>
    </source>
</evidence>
<dbReference type="GeneID" id="108668836"/>
<dbReference type="PANTHER" id="PTHR48043:SF27">
    <property type="entry name" value="UDP-GLUCURONOSYLTRANSFERASE"/>
    <property type="match status" value="1"/>
</dbReference>
<comment type="similarity">
    <text evidence="1">Belongs to the UDP-glycosyltransferase family.</text>
</comment>
<dbReference type="OMA" id="AYINEIC"/>
<keyword evidence="5" id="KW-0732">Signal</keyword>
<dbReference type="AlphaFoldDB" id="A0A8B7NDA2"/>
<feature type="transmembrane region" description="Helical" evidence="4">
    <location>
        <begin position="476"/>
        <end position="502"/>
    </location>
</feature>
<dbReference type="CDD" id="cd03784">
    <property type="entry name" value="GT1_Gtf-like"/>
    <property type="match status" value="1"/>
</dbReference>
<gene>
    <name evidence="7" type="primary">LOC108668836</name>
</gene>
<dbReference type="Gene3D" id="3.40.50.2000">
    <property type="entry name" value="Glycogen Phosphorylase B"/>
    <property type="match status" value="1"/>
</dbReference>
<organism evidence="6 7">
    <name type="scientific">Hyalella azteca</name>
    <name type="common">Amphipod</name>
    <dbReference type="NCBI Taxonomy" id="294128"/>
    <lineage>
        <taxon>Eukaryota</taxon>
        <taxon>Metazoa</taxon>
        <taxon>Ecdysozoa</taxon>
        <taxon>Arthropoda</taxon>
        <taxon>Crustacea</taxon>
        <taxon>Multicrustacea</taxon>
        <taxon>Malacostraca</taxon>
        <taxon>Eumalacostraca</taxon>
        <taxon>Peracarida</taxon>
        <taxon>Amphipoda</taxon>
        <taxon>Senticaudata</taxon>
        <taxon>Talitrida</taxon>
        <taxon>Talitroidea</taxon>
        <taxon>Hyalellidae</taxon>
        <taxon>Hyalella</taxon>
    </lineage>
</organism>
<dbReference type="InterPro" id="IPR002213">
    <property type="entry name" value="UDP_glucos_trans"/>
</dbReference>
<name>A0A8B7NDA2_HYAAZ</name>
<keyword evidence="3" id="KW-0808">Transferase</keyword>
<keyword evidence="4" id="KW-0812">Transmembrane</keyword>
<keyword evidence="2" id="KW-0328">Glycosyltransferase</keyword>
<dbReference type="KEGG" id="hazt:108668836"/>
<evidence type="ECO:0000256" key="3">
    <source>
        <dbReference type="ARBA" id="ARBA00022679"/>
    </source>
</evidence>